<comment type="cofactor">
    <cofactor evidence="1 8 9">
        <name>FAD</name>
        <dbReference type="ChEBI" id="CHEBI:57692"/>
    </cofactor>
</comment>
<evidence type="ECO:0000256" key="5">
    <source>
        <dbReference type="ARBA" id="ARBA00022857"/>
    </source>
</evidence>
<feature type="binding site" evidence="10">
    <location>
        <begin position="228"/>
        <end position="229"/>
    </location>
    <ligand>
        <name>NADP(+)</name>
        <dbReference type="ChEBI" id="CHEBI:58349"/>
    </ligand>
</feature>
<dbReference type="InterPro" id="IPR021163">
    <property type="entry name" value="Ferredox_Rdtase_adrenod"/>
</dbReference>
<feature type="binding site" evidence="9">
    <location>
        <position position="406"/>
    </location>
    <ligand>
        <name>FAD</name>
        <dbReference type="ChEBI" id="CHEBI:57692"/>
    </ligand>
</feature>
<keyword evidence="13" id="KW-1185">Reference proteome</keyword>
<dbReference type="FunCoup" id="W2RJP8">
    <property type="interactions" value="564"/>
</dbReference>
<dbReference type="Gene3D" id="3.40.50.720">
    <property type="entry name" value="NAD(P)-binding Rossmann-like Domain"/>
    <property type="match status" value="1"/>
</dbReference>
<dbReference type="HOGENOM" id="CLU_024722_3_1_1"/>
<keyword evidence="5 8" id="KW-0521">NADP</keyword>
<dbReference type="PIRSF" id="PIRSF000362">
    <property type="entry name" value="FNR"/>
    <property type="match status" value="1"/>
</dbReference>
<dbReference type="InterPro" id="IPR036188">
    <property type="entry name" value="FAD/NAD-bd_sf"/>
</dbReference>
<name>W2RJP8_CYPE1</name>
<evidence type="ECO:0000256" key="9">
    <source>
        <dbReference type="PIRSR" id="PIRSR000362-1"/>
    </source>
</evidence>
<dbReference type="Gene3D" id="3.50.50.60">
    <property type="entry name" value="FAD/NAD(P)-binding domain"/>
    <property type="match status" value="1"/>
</dbReference>
<evidence type="ECO:0000313" key="12">
    <source>
        <dbReference type="EMBL" id="ETN36570.1"/>
    </source>
</evidence>
<dbReference type="Proteomes" id="UP000030752">
    <property type="component" value="Unassembled WGS sequence"/>
</dbReference>
<dbReference type="PRINTS" id="PR00419">
    <property type="entry name" value="ADXRDTASE"/>
</dbReference>
<evidence type="ECO:0000256" key="1">
    <source>
        <dbReference type="ARBA" id="ARBA00001974"/>
    </source>
</evidence>
<keyword evidence="4 8" id="KW-0274">FAD</keyword>
<gene>
    <name evidence="12" type="ORF">HMPREF1541_08848</name>
</gene>
<dbReference type="SUPFAM" id="SSF51971">
    <property type="entry name" value="Nucleotide-binding domain"/>
    <property type="match status" value="1"/>
</dbReference>
<evidence type="ECO:0000256" key="8">
    <source>
        <dbReference type="PIRNR" id="PIRNR000362"/>
    </source>
</evidence>
<comment type="catalytic activity">
    <reaction evidence="7 8">
        <text>2 reduced [adrenodoxin] + NADP(+) + H(+) = 2 oxidized [adrenodoxin] + NADPH</text>
        <dbReference type="Rhea" id="RHEA:42312"/>
        <dbReference type="Rhea" id="RHEA-COMP:9998"/>
        <dbReference type="Rhea" id="RHEA-COMP:9999"/>
        <dbReference type="ChEBI" id="CHEBI:15378"/>
        <dbReference type="ChEBI" id="CHEBI:33737"/>
        <dbReference type="ChEBI" id="CHEBI:33738"/>
        <dbReference type="ChEBI" id="CHEBI:57783"/>
        <dbReference type="ChEBI" id="CHEBI:58349"/>
        <dbReference type="EC" id="1.18.1.6"/>
    </reaction>
</comment>
<dbReference type="RefSeq" id="XP_008721388.1">
    <property type="nucleotide sequence ID" value="XM_008723166.1"/>
</dbReference>
<dbReference type="PANTHER" id="PTHR48467">
    <property type="entry name" value="GLUTAMATE SYNTHASE 1 [NADH], CHLOROPLASTIC-LIKE"/>
    <property type="match status" value="1"/>
</dbReference>
<evidence type="ECO:0000256" key="2">
    <source>
        <dbReference type="ARBA" id="ARBA00008312"/>
    </source>
</evidence>
<dbReference type="GO" id="GO:0005739">
    <property type="term" value="C:mitochondrion"/>
    <property type="evidence" value="ECO:0007669"/>
    <property type="project" value="UniProtKB-SubCell"/>
</dbReference>
<reference evidence="12 13" key="1">
    <citation type="submission" date="2013-03" db="EMBL/GenBank/DDBJ databases">
        <title>The Genome Sequence of Phialophora europaea CBS 101466.</title>
        <authorList>
            <consortium name="The Broad Institute Genomics Platform"/>
            <person name="Cuomo C."/>
            <person name="de Hoog S."/>
            <person name="Gorbushina A."/>
            <person name="Walker B."/>
            <person name="Young S.K."/>
            <person name="Zeng Q."/>
            <person name="Gargeya S."/>
            <person name="Fitzgerald M."/>
            <person name="Haas B."/>
            <person name="Abouelleil A."/>
            <person name="Allen A.W."/>
            <person name="Alvarado L."/>
            <person name="Arachchi H.M."/>
            <person name="Berlin A.M."/>
            <person name="Chapman S.B."/>
            <person name="Gainer-Dewar J."/>
            <person name="Goldberg J."/>
            <person name="Griggs A."/>
            <person name="Gujja S."/>
            <person name="Hansen M."/>
            <person name="Howarth C."/>
            <person name="Imamovic A."/>
            <person name="Ireland A."/>
            <person name="Larimer J."/>
            <person name="McCowan C."/>
            <person name="Murphy C."/>
            <person name="Pearson M."/>
            <person name="Poon T.W."/>
            <person name="Priest M."/>
            <person name="Roberts A."/>
            <person name="Saif S."/>
            <person name="Shea T."/>
            <person name="Sisk P."/>
            <person name="Sykes S."/>
            <person name="Wortman J."/>
            <person name="Nusbaum C."/>
            <person name="Birren B."/>
        </authorList>
    </citation>
    <scope>NUCLEOTIDE SEQUENCE [LARGE SCALE GENOMIC DNA]</scope>
    <source>
        <strain evidence="12 13">CBS 101466</strain>
    </source>
</reference>
<feature type="binding site" evidence="9">
    <location>
        <position position="76"/>
    </location>
    <ligand>
        <name>FAD</name>
        <dbReference type="ChEBI" id="CHEBI:57692"/>
    </ligand>
</feature>
<accession>W2RJP8</accession>
<evidence type="ECO:0000313" key="13">
    <source>
        <dbReference type="Proteomes" id="UP000030752"/>
    </source>
</evidence>
<evidence type="ECO:0000256" key="4">
    <source>
        <dbReference type="ARBA" id="ARBA00022827"/>
    </source>
</evidence>
<keyword evidence="3 8" id="KW-0285">Flavoprotein</keyword>
<dbReference type="STRING" id="1220924.W2RJP8"/>
<feature type="binding site" evidence="10">
    <location>
        <begin position="184"/>
        <end position="187"/>
    </location>
    <ligand>
        <name>NADP(+)</name>
        <dbReference type="ChEBI" id="CHEBI:58349"/>
    </ligand>
</feature>
<dbReference type="VEuPathDB" id="FungiDB:HMPREF1541_08848"/>
<feature type="compositionally biased region" description="Basic and acidic residues" evidence="11">
    <location>
        <begin position="470"/>
        <end position="490"/>
    </location>
</feature>
<feature type="region of interest" description="Disordered" evidence="11">
    <location>
        <begin position="470"/>
        <end position="493"/>
    </location>
</feature>
<dbReference type="GeneID" id="19976187"/>
<dbReference type="AlphaFoldDB" id="W2RJP8"/>
<feature type="binding site" evidence="9">
    <location>
        <position position="47"/>
    </location>
    <ligand>
        <name>FAD</name>
        <dbReference type="ChEBI" id="CHEBI:57692"/>
    </ligand>
</feature>
<feature type="binding site" evidence="9">
    <location>
        <position position="68"/>
    </location>
    <ligand>
        <name>FAD</name>
        <dbReference type="ChEBI" id="CHEBI:57692"/>
    </ligand>
</feature>
<evidence type="ECO:0000256" key="10">
    <source>
        <dbReference type="PIRSR" id="PIRSR000362-2"/>
    </source>
</evidence>
<dbReference type="SUPFAM" id="SSF51905">
    <property type="entry name" value="FAD/NAD(P)-binding domain"/>
    <property type="match status" value="1"/>
</dbReference>
<dbReference type="GO" id="GO:0008860">
    <property type="term" value="F:ferredoxin-NAD+ reductase activity"/>
    <property type="evidence" value="ECO:0007669"/>
    <property type="project" value="EnsemblFungi"/>
</dbReference>
<organism evidence="12 13">
    <name type="scientific">Cyphellophora europaea (strain CBS 101466)</name>
    <name type="common">Phialophora europaea</name>
    <dbReference type="NCBI Taxonomy" id="1220924"/>
    <lineage>
        <taxon>Eukaryota</taxon>
        <taxon>Fungi</taxon>
        <taxon>Dikarya</taxon>
        <taxon>Ascomycota</taxon>
        <taxon>Pezizomycotina</taxon>
        <taxon>Eurotiomycetes</taxon>
        <taxon>Chaetothyriomycetidae</taxon>
        <taxon>Chaetothyriales</taxon>
        <taxon>Cyphellophoraceae</taxon>
        <taxon>Cyphellophora</taxon>
    </lineage>
</organism>
<feature type="binding site" evidence="10">
    <location>
        <position position="240"/>
    </location>
    <ligand>
        <name>NADP(+)</name>
        <dbReference type="ChEBI" id="CHEBI:58349"/>
    </ligand>
</feature>
<comment type="subcellular location">
    <subcellularLocation>
        <location evidence="8">Mitochondrion</location>
    </subcellularLocation>
</comment>
<evidence type="ECO:0000256" key="6">
    <source>
        <dbReference type="ARBA" id="ARBA00023002"/>
    </source>
</evidence>
<dbReference type="GO" id="GO:0004324">
    <property type="term" value="F:ferredoxin-NADP+ reductase activity"/>
    <property type="evidence" value="ECO:0007669"/>
    <property type="project" value="EnsemblFungi"/>
</dbReference>
<dbReference type="PANTHER" id="PTHR48467:SF1">
    <property type="entry name" value="GLUTAMATE SYNTHASE 1 [NADH], CHLOROPLASTIC-LIKE"/>
    <property type="match status" value="1"/>
</dbReference>
<dbReference type="GO" id="GO:0071949">
    <property type="term" value="F:FAD binding"/>
    <property type="evidence" value="ECO:0007669"/>
    <property type="project" value="EnsemblFungi"/>
</dbReference>
<feature type="binding site" evidence="9">
    <location>
        <begin position="413"/>
        <end position="415"/>
    </location>
    <ligand>
        <name>FAD</name>
        <dbReference type="ChEBI" id="CHEBI:57692"/>
    </ligand>
</feature>
<evidence type="ECO:0000256" key="7">
    <source>
        <dbReference type="ARBA" id="ARBA00048933"/>
    </source>
</evidence>
<dbReference type="eggNOG" id="KOG1800">
    <property type="taxonomic scope" value="Eukaryota"/>
</dbReference>
<evidence type="ECO:0000256" key="3">
    <source>
        <dbReference type="ARBA" id="ARBA00022630"/>
    </source>
</evidence>
<dbReference type="OrthoDB" id="333024at2759"/>
<protein>
    <recommendedName>
        <fullName evidence="8">NADPH:adrenodoxin oxidoreductase, mitochondrial</fullName>
        <ecNumber evidence="8">1.18.1.6</ecNumber>
    </recommendedName>
</protein>
<feature type="binding site" evidence="10">
    <location>
        <position position="413"/>
    </location>
    <ligand>
        <name>NADP(+)</name>
        <dbReference type="ChEBI" id="CHEBI:58349"/>
    </ligand>
</feature>
<dbReference type="EC" id="1.18.1.6" evidence="8"/>
<comment type="similarity">
    <text evidence="2 8">Belongs to the ferredoxin--NADP reductase type 1 family.</text>
</comment>
<dbReference type="EMBL" id="KB822725">
    <property type="protein sequence ID" value="ETN36570.1"/>
    <property type="molecule type" value="Genomic_DNA"/>
</dbReference>
<dbReference type="InterPro" id="IPR055275">
    <property type="entry name" value="Ferredox_Rdtase"/>
</dbReference>
<proteinExistence type="inferred from homology"/>
<dbReference type="InParanoid" id="W2RJP8"/>
<keyword evidence="6 8" id="KW-0560">Oxidoreductase</keyword>
<sequence>MLLVQPCARQLLRVKGHYVAGARRARHDAAAANGRGPRIAIVGSGPAGFYTAQKAMRELPDTRVDMYEQLPVPFGLVRYGVAPDHPEVKNCQDTFEDLAASPNYTFIGNVSLGQDLPLPLLAKHYDAIVFSYGASKDRKIGLEGEERPHIYSARAFVGWYNGLPEYRDLNPDLQSGESAVVVGQGNVALDVARALLTHIDTLKKTDMTEYAIQALSESKIKHVRVVGRRGPLQAAFTIKEVRELLQLPDVNFTPIPEDLFPPDLKKLERPRRRIMELLKKGSPFKPDAPKSWALDFCLAPRALNYSSTNPSVLESITFQHTQLAEPANPSSAVTPTDSTTELETSTLFRSIGYAATPIPGMEAIGVTFDTRKGTIQHDGFGRATPIGTEEQLTTPSSNASVYCAGWVKRGPTGVIASTMTDAFQTAEAIVEDWRRSSTGQLPERAGWQGVKADAERSGLKLKPVHWEQWQKIDQAEKRDGSQQGKPREKMGTVQKMLEAAEA</sequence>
<feature type="binding site" evidence="9">
    <location>
        <position position="112"/>
    </location>
    <ligand>
        <name>FAD</name>
        <dbReference type="ChEBI" id="CHEBI:57692"/>
    </ligand>
</feature>
<evidence type="ECO:0000256" key="11">
    <source>
        <dbReference type="SAM" id="MobiDB-lite"/>
    </source>
</evidence>
<keyword evidence="8" id="KW-0496">Mitochondrion</keyword>